<name>I3JJT8_ORENI</name>
<dbReference type="Proteomes" id="UP000005207">
    <property type="component" value="Unplaced"/>
</dbReference>
<keyword evidence="2 4" id="KW-0813">Transport</keyword>
<evidence type="ECO:0000256" key="3">
    <source>
        <dbReference type="ARBA" id="ARBA00022483"/>
    </source>
</evidence>
<evidence type="ECO:0000259" key="6">
    <source>
        <dbReference type="Pfam" id="PF20651"/>
    </source>
</evidence>
<dbReference type="InterPro" id="IPR042044">
    <property type="entry name" value="EXOC6PINT-1/Sec15/Tip20_C_dom2"/>
</dbReference>
<dbReference type="Ensembl" id="ENSONIT00000009137.2">
    <property type="protein sequence ID" value="ENSONIP00000009132.2"/>
    <property type="gene ID" value="ENSONIG00000007244.2"/>
</dbReference>
<dbReference type="FunFam" id="1.10.357.30:FF:000001">
    <property type="entry name" value="Exocyst complex component"/>
    <property type="match status" value="1"/>
</dbReference>
<dbReference type="GO" id="GO:0006886">
    <property type="term" value="P:intracellular protein transport"/>
    <property type="evidence" value="ECO:0007669"/>
    <property type="project" value="InterPro"/>
</dbReference>
<comment type="function">
    <text evidence="4">Component of the exocyst complex involved in the docking of exocytic vesicles with fusion sites on the plasma membrane.</text>
</comment>
<dbReference type="PIRSF" id="PIRSF025007">
    <property type="entry name" value="Sec15"/>
    <property type="match status" value="1"/>
</dbReference>
<dbReference type="Pfam" id="PF04091">
    <property type="entry name" value="Sec15_C"/>
    <property type="match status" value="1"/>
</dbReference>
<dbReference type="Gene3D" id="1.20.58.670">
    <property type="entry name" value="Dsl1p vesicle tethering complex, Tip20p subunit, domain D"/>
    <property type="match status" value="1"/>
</dbReference>
<proteinExistence type="inferred from homology"/>
<dbReference type="InterPro" id="IPR042045">
    <property type="entry name" value="EXOC6/Sec15_C_dom1"/>
</dbReference>
<dbReference type="FunFam" id="1.20.58.670:FF:000001">
    <property type="entry name" value="Exocyst complex component"/>
    <property type="match status" value="1"/>
</dbReference>
<comment type="similarity">
    <text evidence="1 4">Belongs to the SEC15 family.</text>
</comment>
<dbReference type="InterPro" id="IPR046361">
    <property type="entry name" value="EXOC6/Sec15_C"/>
</dbReference>
<dbReference type="GO" id="GO:0005886">
    <property type="term" value="C:plasma membrane"/>
    <property type="evidence" value="ECO:0007669"/>
    <property type="project" value="UniProtKB-ARBA"/>
</dbReference>
<evidence type="ECO:0000259" key="5">
    <source>
        <dbReference type="Pfam" id="PF04091"/>
    </source>
</evidence>
<gene>
    <name evidence="7" type="primary">EXOC6</name>
    <name evidence="7" type="synonym">exoc6</name>
</gene>
<keyword evidence="8" id="KW-1185">Reference proteome</keyword>
<feature type="domain" description="Exocyst complex component EXOC6/Sec15 N-terminal" evidence="6">
    <location>
        <begin position="54"/>
        <end position="141"/>
    </location>
</feature>
<dbReference type="InterPro" id="IPR007225">
    <property type="entry name" value="EXOC6/Sec15"/>
</dbReference>
<dbReference type="GO" id="GO:0090522">
    <property type="term" value="P:vesicle tethering involved in exocytosis"/>
    <property type="evidence" value="ECO:0007669"/>
    <property type="project" value="UniProtKB-UniRule"/>
</dbReference>
<reference evidence="7" key="1">
    <citation type="submission" date="2025-08" db="UniProtKB">
        <authorList>
            <consortium name="Ensembl"/>
        </authorList>
    </citation>
    <scope>IDENTIFICATION</scope>
</reference>
<dbReference type="PANTHER" id="PTHR12702:SF2">
    <property type="entry name" value="EXOCYST COMPLEX COMPONENT 6"/>
    <property type="match status" value="1"/>
</dbReference>
<organism evidence="7 8">
    <name type="scientific">Oreochromis niloticus</name>
    <name type="common">Nile tilapia</name>
    <name type="synonym">Tilapia nilotica</name>
    <dbReference type="NCBI Taxonomy" id="8128"/>
    <lineage>
        <taxon>Eukaryota</taxon>
        <taxon>Metazoa</taxon>
        <taxon>Chordata</taxon>
        <taxon>Craniata</taxon>
        <taxon>Vertebrata</taxon>
        <taxon>Euteleostomi</taxon>
        <taxon>Actinopterygii</taxon>
        <taxon>Neopterygii</taxon>
        <taxon>Teleostei</taxon>
        <taxon>Neoteleostei</taxon>
        <taxon>Acanthomorphata</taxon>
        <taxon>Ovalentaria</taxon>
        <taxon>Cichlomorphae</taxon>
        <taxon>Cichliformes</taxon>
        <taxon>Cichlidae</taxon>
        <taxon>African cichlids</taxon>
        <taxon>Pseudocrenilabrinae</taxon>
        <taxon>Oreochromini</taxon>
        <taxon>Oreochromis</taxon>
    </lineage>
</organism>
<dbReference type="eggNOG" id="KOG2176">
    <property type="taxonomic scope" value="Eukaryota"/>
</dbReference>
<evidence type="ECO:0000256" key="2">
    <source>
        <dbReference type="ARBA" id="ARBA00022448"/>
    </source>
</evidence>
<evidence type="ECO:0000256" key="4">
    <source>
        <dbReference type="PIRNR" id="PIRNR025007"/>
    </source>
</evidence>
<dbReference type="HOGENOM" id="CLU_009437_0_0_1"/>
<dbReference type="Pfam" id="PF20651">
    <property type="entry name" value="EXOC6_Sec15_N"/>
    <property type="match status" value="2"/>
</dbReference>
<feature type="domain" description="Exocyst complex component EXOC6/Sec15 N-terminal" evidence="6">
    <location>
        <begin position="163"/>
        <end position="213"/>
    </location>
</feature>
<feature type="domain" description="Exocyst complex subunit EXOC6/Sec15 C-terminal" evidence="5">
    <location>
        <begin position="403"/>
        <end position="751"/>
    </location>
</feature>
<dbReference type="Gene3D" id="1.10.357.30">
    <property type="entry name" value="Exocyst complex subunit Sec15 C-terminal domain, N-terminal subdomain"/>
    <property type="match status" value="1"/>
</dbReference>
<evidence type="ECO:0000313" key="8">
    <source>
        <dbReference type="Proteomes" id="UP000005207"/>
    </source>
</evidence>
<dbReference type="InterPro" id="IPR048359">
    <property type="entry name" value="EXOC6_Sec15_N"/>
</dbReference>
<accession>I3JJT8</accession>
<reference evidence="7" key="2">
    <citation type="submission" date="2025-09" db="UniProtKB">
        <authorList>
            <consortium name="Ensembl"/>
        </authorList>
    </citation>
    <scope>IDENTIFICATION</scope>
</reference>
<dbReference type="GeneTree" id="ENSGT00390000005739"/>
<dbReference type="AlphaFoldDB" id="I3JJT8"/>
<evidence type="ECO:0000313" key="7">
    <source>
        <dbReference type="Ensembl" id="ENSONIP00000009132.2"/>
    </source>
</evidence>
<dbReference type="GO" id="GO:0000145">
    <property type="term" value="C:exocyst"/>
    <property type="evidence" value="ECO:0007669"/>
    <property type="project" value="UniProtKB-UniRule"/>
</dbReference>
<dbReference type="PANTHER" id="PTHR12702">
    <property type="entry name" value="SEC15"/>
    <property type="match status" value="1"/>
</dbReference>
<sequence length="792" mass="91213">MHITIMADSETLECITEHERILQEIESTDTACVGPTLRSIYDDQPNAHKRFMEKLDARIRNHDREIEKMCNFHHQGFVDAITELLKVRADAEKLMGQVTDTNRRLQDAGREVTAQTEEVIRCRVQQRNMATTVEKLQLCIPGTTAASPSVRRILILEFILVYPCRVSQYRFCQIMAENLPRLREEIKDISMSDLKDFLESIRKHSDKVGETAMRQAQQHRTFNSAVAKQASMGHYIKPVYSLNERTHAHTPNGLLMDDDTGDDEADEEILTAQDLVDFSPVYRCLHIYTVLGDRETFENYYRKQRKKQARLVLQPQANMHETVEDVAFRCSSGCFDHILHATQGLVTRAFTDELWNMALSKIIAVLRTHSSYCDVPDLVLELKNLIVIFADTLQGYGFPVNRLFDLLFEVRDQYNETLLKKWALVFREIFELDNYSPIPVETEDEYKLVVSRFPFHDAEIEKQDFPKKLPMSQSVPQIYTQVKEFIYASLKFSESLHRSSTEIDDMLRKSTNLLLTRTLSSCLQNLIKKPHIGLTELVQIIINTTHLEQACRYLEEFITNITNVSPETVHTTRLYGLSTFKDARHAAEGEIYTKLNQKIDEFIQLADYEWGMAESDGRASGYLMDLINFLRSTFQVFTHLPGKVAQTACMSACKHLSTSLMQMLLDTELKQISMGAIQQFNLDVIQCELFASSEPVPGFQGDTLQLAFIDLRQLLDLFMVWDWSTYLADYGQPTSKYLRVNPATALALLEKMKDTSKKNNIFSQFRKNDRDKQKLIETVVKQLRSLVNGMSS</sequence>
<evidence type="ECO:0000256" key="1">
    <source>
        <dbReference type="ARBA" id="ARBA00007944"/>
    </source>
</evidence>
<keyword evidence="3 4" id="KW-0268">Exocytosis</keyword>
<dbReference type="GO" id="GO:0006893">
    <property type="term" value="P:Golgi to plasma membrane transport"/>
    <property type="evidence" value="ECO:0007669"/>
    <property type="project" value="TreeGrafter"/>
</dbReference>
<dbReference type="STRING" id="8128.ENSONIP00000043591"/>
<protein>
    <recommendedName>
        <fullName evidence="4">Exocyst complex component</fullName>
    </recommendedName>
</protein>